<evidence type="ECO:0000259" key="3">
    <source>
        <dbReference type="PROSITE" id="PS51186"/>
    </source>
</evidence>
<dbReference type="Gene3D" id="3.40.630.30">
    <property type="match status" value="1"/>
</dbReference>
<organism evidence="4 5">
    <name type="scientific">Nonomuraea cavernae</name>
    <dbReference type="NCBI Taxonomy" id="2045107"/>
    <lineage>
        <taxon>Bacteria</taxon>
        <taxon>Bacillati</taxon>
        <taxon>Actinomycetota</taxon>
        <taxon>Actinomycetes</taxon>
        <taxon>Streptosporangiales</taxon>
        <taxon>Streptosporangiaceae</taxon>
        <taxon>Nonomuraea</taxon>
    </lineage>
</organism>
<dbReference type="Pfam" id="PF00583">
    <property type="entry name" value="Acetyltransf_1"/>
    <property type="match status" value="1"/>
</dbReference>
<dbReference type="InterPro" id="IPR016181">
    <property type="entry name" value="Acyl_CoA_acyltransferase"/>
</dbReference>
<dbReference type="AlphaFoldDB" id="A0A917YYX6"/>
<dbReference type="CDD" id="cd04301">
    <property type="entry name" value="NAT_SF"/>
    <property type="match status" value="1"/>
</dbReference>
<protein>
    <recommendedName>
        <fullName evidence="3">N-acetyltransferase domain-containing protein</fullName>
    </recommendedName>
</protein>
<feature type="domain" description="N-acetyltransferase" evidence="3">
    <location>
        <begin position="1"/>
        <end position="102"/>
    </location>
</feature>
<keyword evidence="5" id="KW-1185">Reference proteome</keyword>
<dbReference type="SUPFAM" id="SSF55729">
    <property type="entry name" value="Acyl-CoA N-acyltransferases (Nat)"/>
    <property type="match status" value="1"/>
</dbReference>
<dbReference type="InterPro" id="IPR000182">
    <property type="entry name" value="GNAT_dom"/>
</dbReference>
<keyword evidence="1" id="KW-0808">Transferase</keyword>
<evidence type="ECO:0000313" key="5">
    <source>
        <dbReference type="Proteomes" id="UP000646523"/>
    </source>
</evidence>
<dbReference type="GO" id="GO:0008080">
    <property type="term" value="F:N-acetyltransferase activity"/>
    <property type="evidence" value="ECO:0007669"/>
    <property type="project" value="TreeGrafter"/>
</dbReference>
<reference evidence="4" key="2">
    <citation type="submission" date="2020-09" db="EMBL/GenBank/DDBJ databases">
        <authorList>
            <person name="Sun Q."/>
            <person name="Zhou Y."/>
        </authorList>
    </citation>
    <scope>NUCLEOTIDE SEQUENCE</scope>
    <source>
        <strain evidence="4">CGMCC 4.7368</strain>
    </source>
</reference>
<gene>
    <name evidence="4" type="ORF">GCM10012289_32530</name>
</gene>
<evidence type="ECO:0000256" key="2">
    <source>
        <dbReference type="ARBA" id="ARBA00023315"/>
    </source>
</evidence>
<name>A0A917YYX6_9ACTN</name>
<dbReference type="EMBL" id="BMNH01000008">
    <property type="protein sequence ID" value="GGO70032.1"/>
    <property type="molecule type" value="Genomic_DNA"/>
</dbReference>
<reference evidence="4" key="1">
    <citation type="journal article" date="2014" name="Int. J. Syst. Evol. Microbiol.">
        <title>Complete genome sequence of Corynebacterium casei LMG S-19264T (=DSM 44701T), isolated from a smear-ripened cheese.</title>
        <authorList>
            <consortium name="US DOE Joint Genome Institute (JGI-PGF)"/>
            <person name="Walter F."/>
            <person name="Albersmeier A."/>
            <person name="Kalinowski J."/>
            <person name="Ruckert C."/>
        </authorList>
    </citation>
    <scope>NUCLEOTIDE SEQUENCE</scope>
    <source>
        <strain evidence="4">CGMCC 4.7368</strain>
    </source>
</reference>
<evidence type="ECO:0000313" key="4">
    <source>
        <dbReference type="EMBL" id="GGO70032.1"/>
    </source>
</evidence>
<dbReference type="PANTHER" id="PTHR10545:SF29">
    <property type="entry name" value="GH14572P-RELATED"/>
    <property type="match status" value="1"/>
</dbReference>
<sequence length="102" mass="11659">MSTKLGAIHLDPSRQKFQALPRGLARTWRGRLFAHLDCLYVVESHRGAGLGGSLMERIVDLARTLDADELQWQTPHWNSQAIGFYDRLGGTSTVKHRYRLWV</sequence>
<dbReference type="InterPro" id="IPR051016">
    <property type="entry name" value="Diverse_Substrate_AcTransf"/>
</dbReference>
<comment type="caution">
    <text evidence="4">The sequence shown here is derived from an EMBL/GenBank/DDBJ whole genome shotgun (WGS) entry which is preliminary data.</text>
</comment>
<keyword evidence="2" id="KW-0012">Acyltransferase</keyword>
<dbReference type="RefSeq" id="WP_189124937.1">
    <property type="nucleotide sequence ID" value="NZ_BMNH01000008.1"/>
</dbReference>
<proteinExistence type="predicted"/>
<dbReference type="PROSITE" id="PS51186">
    <property type="entry name" value="GNAT"/>
    <property type="match status" value="1"/>
</dbReference>
<dbReference type="PANTHER" id="PTHR10545">
    <property type="entry name" value="DIAMINE N-ACETYLTRANSFERASE"/>
    <property type="match status" value="1"/>
</dbReference>
<dbReference type="Proteomes" id="UP000646523">
    <property type="component" value="Unassembled WGS sequence"/>
</dbReference>
<evidence type="ECO:0000256" key="1">
    <source>
        <dbReference type="ARBA" id="ARBA00022679"/>
    </source>
</evidence>
<accession>A0A917YYX6</accession>